<dbReference type="GO" id="GO:0016787">
    <property type="term" value="F:hydrolase activity"/>
    <property type="evidence" value="ECO:0007669"/>
    <property type="project" value="UniProtKB-KW"/>
</dbReference>
<keyword evidence="7" id="KW-1185">Reference proteome</keyword>
<dbReference type="InterPro" id="IPR005511">
    <property type="entry name" value="SMP-30"/>
</dbReference>
<comment type="cofactor">
    <cofactor evidence="4">
        <name>Zn(2+)</name>
        <dbReference type="ChEBI" id="CHEBI:29105"/>
    </cofactor>
    <text evidence="4">Binds 1 divalent metal cation per subunit.</text>
</comment>
<feature type="active site" description="Proton donor/acceptor" evidence="3">
    <location>
        <position position="226"/>
    </location>
</feature>
<evidence type="ECO:0000256" key="3">
    <source>
        <dbReference type="PIRSR" id="PIRSR605511-1"/>
    </source>
</evidence>
<comment type="caution">
    <text evidence="6">The sequence shown here is derived from an EMBL/GenBank/DDBJ whole genome shotgun (WGS) entry which is preliminary data.</text>
</comment>
<accession>A0A347ZSL4</accession>
<dbReference type="PANTHER" id="PTHR47572">
    <property type="entry name" value="LIPOPROTEIN-RELATED"/>
    <property type="match status" value="1"/>
</dbReference>
<feature type="binding site" evidence="4">
    <location>
        <position position="118"/>
    </location>
    <ligand>
        <name>substrate</name>
    </ligand>
</feature>
<dbReference type="SUPFAM" id="SSF63829">
    <property type="entry name" value="Calcium-dependent phosphotriesterase"/>
    <property type="match status" value="1"/>
</dbReference>
<dbReference type="OrthoDB" id="2633250at2"/>
<keyword evidence="4" id="KW-0479">Metal-binding</keyword>
<dbReference type="GO" id="GO:0046872">
    <property type="term" value="F:metal ion binding"/>
    <property type="evidence" value="ECO:0007669"/>
    <property type="project" value="UniProtKB-KW"/>
</dbReference>
<dbReference type="InterPro" id="IPR011042">
    <property type="entry name" value="6-blade_b-propeller_TolB-like"/>
</dbReference>
<dbReference type="Proteomes" id="UP000256388">
    <property type="component" value="Unassembled WGS sequence"/>
</dbReference>
<evidence type="ECO:0000313" key="7">
    <source>
        <dbReference type="Proteomes" id="UP000256388"/>
    </source>
</evidence>
<keyword evidence="4" id="KW-0862">Zinc</keyword>
<evidence type="ECO:0000313" key="6">
    <source>
        <dbReference type="EMBL" id="REG11136.1"/>
    </source>
</evidence>
<dbReference type="InterPro" id="IPR051262">
    <property type="entry name" value="SMP-30/CGR1_Lactonase"/>
</dbReference>
<proteinExistence type="inferred from homology"/>
<comment type="similarity">
    <text evidence="1">Belongs to the SMP-30/CGR1 family.</text>
</comment>
<dbReference type="PANTHER" id="PTHR47572:SF4">
    <property type="entry name" value="LACTONASE DRP35"/>
    <property type="match status" value="1"/>
</dbReference>
<reference evidence="6 7" key="1">
    <citation type="submission" date="2018-08" db="EMBL/GenBank/DDBJ databases">
        <title>Genomic Encyclopedia of Type Strains, Phase IV (KMG-IV): sequencing the most valuable type-strain genomes for metagenomic binning, comparative biology and taxonomic classification.</title>
        <authorList>
            <person name="Goeker M."/>
        </authorList>
    </citation>
    <scope>NUCLEOTIDE SEQUENCE [LARGE SCALE GENOMIC DNA]</scope>
    <source>
        <strain evidence="6 7">DSM 23923</strain>
    </source>
</reference>
<dbReference type="Gene3D" id="2.120.10.30">
    <property type="entry name" value="TolB, C-terminal domain"/>
    <property type="match status" value="1"/>
</dbReference>
<dbReference type="RefSeq" id="WP_116224275.1">
    <property type="nucleotide sequence ID" value="NZ_AP018437.1"/>
</dbReference>
<organism evidence="6 7">
    <name type="scientific">Pelolinea submarina</name>
    <dbReference type="NCBI Taxonomy" id="913107"/>
    <lineage>
        <taxon>Bacteria</taxon>
        <taxon>Bacillati</taxon>
        <taxon>Chloroflexota</taxon>
        <taxon>Anaerolineae</taxon>
        <taxon>Anaerolineales</taxon>
        <taxon>Anaerolineaceae</taxon>
        <taxon>Pelolinea</taxon>
    </lineage>
</organism>
<feature type="binding site" evidence="4">
    <location>
        <position position="226"/>
    </location>
    <ligand>
        <name>a divalent metal cation</name>
        <dbReference type="ChEBI" id="CHEBI:60240"/>
    </ligand>
</feature>
<dbReference type="EMBL" id="QUMS01000001">
    <property type="protein sequence ID" value="REG11136.1"/>
    <property type="molecule type" value="Genomic_DNA"/>
</dbReference>
<keyword evidence="2" id="KW-0378">Hydrolase</keyword>
<feature type="binding site" evidence="4">
    <location>
        <position position="175"/>
    </location>
    <ligand>
        <name>a divalent metal cation</name>
        <dbReference type="ChEBI" id="CHEBI:60240"/>
    </ligand>
</feature>
<sequence length="298" mass="32751">MNSIEAVRQEFNQLISPDTSIETIADGLVFTEGPLWDARHSRLLFSDIPADTIYSWSQEKGLEPFRHPAGFPNGLTFNRQGDLIACEHRTRAVSVTKEGAEPQVVASHFGGKKLNSPNDIIAASDGSIIFTDPIYGLREGNGGPAEAELAFQGVYRLPPDGGELELVTDSFERPNGLALSLDEKQLYVIDTVRQHIRVFQIGENWEISGGCIWVELWDDGKVGRPDGMKFDKHGNLFSTGPGGVWVFNPQGDLLGRIYLPDKTSNLAWGDDDLQSLYIACSSAVYRVRCQTGGLPLVD</sequence>
<dbReference type="AlphaFoldDB" id="A0A347ZSL4"/>
<feature type="binding site" evidence="4">
    <location>
        <position position="32"/>
    </location>
    <ligand>
        <name>a divalent metal cation</name>
        <dbReference type="ChEBI" id="CHEBI:60240"/>
    </ligand>
</feature>
<protein>
    <submittedName>
        <fullName evidence="6">Gluconolactonase</fullName>
    </submittedName>
</protein>
<dbReference type="Pfam" id="PF08450">
    <property type="entry name" value="SGL"/>
    <property type="match status" value="1"/>
</dbReference>
<gene>
    <name evidence="6" type="ORF">DFR64_1011</name>
</gene>
<dbReference type="InterPro" id="IPR013658">
    <property type="entry name" value="SGL"/>
</dbReference>
<name>A0A347ZSL4_9CHLR</name>
<evidence type="ECO:0000256" key="1">
    <source>
        <dbReference type="ARBA" id="ARBA00008853"/>
    </source>
</evidence>
<dbReference type="PRINTS" id="PR01790">
    <property type="entry name" value="SMP30FAMILY"/>
</dbReference>
<evidence type="ECO:0000256" key="2">
    <source>
        <dbReference type="ARBA" id="ARBA00022801"/>
    </source>
</evidence>
<evidence type="ECO:0000256" key="4">
    <source>
        <dbReference type="PIRSR" id="PIRSR605511-2"/>
    </source>
</evidence>
<evidence type="ECO:0000259" key="5">
    <source>
        <dbReference type="Pfam" id="PF08450"/>
    </source>
</evidence>
<feature type="domain" description="SMP-30/Gluconolactonase/LRE-like region" evidence="5">
    <location>
        <begin position="30"/>
        <end position="280"/>
    </location>
</feature>